<organism evidence="6 7">
    <name type="scientific">Botryobasidium botryosum (strain FD-172 SS1)</name>
    <dbReference type="NCBI Taxonomy" id="930990"/>
    <lineage>
        <taxon>Eukaryota</taxon>
        <taxon>Fungi</taxon>
        <taxon>Dikarya</taxon>
        <taxon>Basidiomycota</taxon>
        <taxon>Agaricomycotina</taxon>
        <taxon>Agaricomycetes</taxon>
        <taxon>Cantharellales</taxon>
        <taxon>Botryobasidiaceae</taxon>
        <taxon>Botryobasidium</taxon>
    </lineage>
</organism>
<evidence type="ECO:0000256" key="3">
    <source>
        <dbReference type="ARBA" id="ARBA00022833"/>
    </source>
</evidence>
<feature type="domain" description="MYND-type" evidence="5">
    <location>
        <begin position="260"/>
        <end position="310"/>
    </location>
</feature>
<evidence type="ECO:0000256" key="1">
    <source>
        <dbReference type="ARBA" id="ARBA00022723"/>
    </source>
</evidence>
<accession>A0A067MH65</accession>
<reference evidence="7" key="1">
    <citation type="journal article" date="2014" name="Proc. Natl. Acad. Sci. U.S.A.">
        <title>Extensive sampling of basidiomycete genomes demonstrates inadequacy of the white-rot/brown-rot paradigm for wood decay fungi.</title>
        <authorList>
            <person name="Riley R."/>
            <person name="Salamov A.A."/>
            <person name="Brown D.W."/>
            <person name="Nagy L.G."/>
            <person name="Floudas D."/>
            <person name="Held B.W."/>
            <person name="Levasseur A."/>
            <person name="Lombard V."/>
            <person name="Morin E."/>
            <person name="Otillar R."/>
            <person name="Lindquist E.A."/>
            <person name="Sun H."/>
            <person name="LaButti K.M."/>
            <person name="Schmutz J."/>
            <person name="Jabbour D."/>
            <person name="Luo H."/>
            <person name="Baker S.E."/>
            <person name="Pisabarro A.G."/>
            <person name="Walton J.D."/>
            <person name="Blanchette R.A."/>
            <person name="Henrissat B."/>
            <person name="Martin F."/>
            <person name="Cullen D."/>
            <person name="Hibbett D.S."/>
            <person name="Grigoriev I.V."/>
        </authorList>
    </citation>
    <scope>NUCLEOTIDE SEQUENCE [LARGE SCALE GENOMIC DNA]</scope>
    <source>
        <strain evidence="7">FD-172 SS1</strain>
    </source>
</reference>
<dbReference type="HOGENOM" id="CLU_041170_0_0_1"/>
<dbReference type="SUPFAM" id="SSF144232">
    <property type="entry name" value="HIT/MYND zinc finger-like"/>
    <property type="match status" value="1"/>
</dbReference>
<sequence length="468" mass="52272">MAQRPSLASQPDAWERAWQADLDRKFPSYRKRMPSIVSDMRPLGQMMMSPSGVVSATERHNELCTLQADLTKMASDKCATEDFEGAWKRCSAVDRQHHYMVAMAKVCEIPDMEDQRTYAPEVTLKGFQAGGGQGYLDLLRKLMLQKFGRHFVHVENPLIESMLGVSMPLDTSAELPTDPLVFVQKGFITNRTIFITLVVWNILLSFYDRNETLVSIKNTRNAKLTHDQKTALKGFGMSSETMRSLERESKEERKHAQSQCKYCGKLEVELNVQFKSCARCSAARVYTKYCSRDCQVADWKRGTPPHKTICGQPAAVAAAAVANTTGRATPAMLTEGKESMFDPPAPGYLRSPALLHQISMLEQNAASDYVLMRPHPHPDYGVTFSDAMGRIMFHLSRARAMSNGDPQAVRLMYNQLSDRAEALEGVGLDRLRKQLQSEYGIDPAEVGDAQGLENSITADEVKAKIFAS</sequence>
<evidence type="ECO:0000313" key="6">
    <source>
        <dbReference type="EMBL" id="KDQ10881.1"/>
    </source>
</evidence>
<dbReference type="OrthoDB" id="3149405at2759"/>
<keyword evidence="3" id="KW-0862">Zinc</keyword>
<evidence type="ECO:0000256" key="2">
    <source>
        <dbReference type="ARBA" id="ARBA00022771"/>
    </source>
</evidence>
<proteinExistence type="predicted"/>
<keyword evidence="7" id="KW-1185">Reference proteome</keyword>
<evidence type="ECO:0000313" key="7">
    <source>
        <dbReference type="Proteomes" id="UP000027195"/>
    </source>
</evidence>
<protein>
    <recommendedName>
        <fullName evidence="5">MYND-type domain-containing protein</fullName>
    </recommendedName>
</protein>
<dbReference type="Gene3D" id="6.10.140.2220">
    <property type="match status" value="1"/>
</dbReference>
<keyword evidence="2 4" id="KW-0863">Zinc-finger</keyword>
<name>A0A067MH65_BOTB1</name>
<dbReference type="EMBL" id="KL198063">
    <property type="protein sequence ID" value="KDQ10881.1"/>
    <property type="molecule type" value="Genomic_DNA"/>
</dbReference>
<dbReference type="InParanoid" id="A0A067MH65"/>
<evidence type="ECO:0000256" key="4">
    <source>
        <dbReference type="PROSITE-ProRule" id="PRU00134"/>
    </source>
</evidence>
<keyword evidence="1" id="KW-0479">Metal-binding</keyword>
<dbReference type="Pfam" id="PF01753">
    <property type="entry name" value="zf-MYND"/>
    <property type="match status" value="1"/>
</dbReference>
<gene>
    <name evidence="6" type="ORF">BOTBODRAFT_57782</name>
</gene>
<dbReference type="InterPro" id="IPR002893">
    <property type="entry name" value="Znf_MYND"/>
</dbReference>
<dbReference type="PROSITE" id="PS50865">
    <property type="entry name" value="ZF_MYND_2"/>
    <property type="match status" value="1"/>
</dbReference>
<dbReference type="AlphaFoldDB" id="A0A067MH65"/>
<dbReference type="Proteomes" id="UP000027195">
    <property type="component" value="Unassembled WGS sequence"/>
</dbReference>
<dbReference type="GO" id="GO:0008270">
    <property type="term" value="F:zinc ion binding"/>
    <property type="evidence" value="ECO:0007669"/>
    <property type="project" value="UniProtKB-KW"/>
</dbReference>
<evidence type="ECO:0000259" key="5">
    <source>
        <dbReference type="PROSITE" id="PS50865"/>
    </source>
</evidence>